<keyword evidence="14" id="KW-1185">Reference proteome</keyword>
<evidence type="ECO:0000259" key="11">
    <source>
        <dbReference type="Pfam" id="PF04452"/>
    </source>
</evidence>
<dbReference type="CDD" id="cd18084">
    <property type="entry name" value="RsmE-like"/>
    <property type="match status" value="1"/>
</dbReference>
<dbReference type="SUPFAM" id="SSF88697">
    <property type="entry name" value="PUA domain-like"/>
    <property type="match status" value="1"/>
</dbReference>
<sequence>MHQDRFYLSDTPETQEIWLDGGEAHHILHVKRAKPGTKITLFDGKGFEYQARVTEILRDKVKLFIEQSRAVDRESPVDITIAFSIPKGKHAPFLIQKCAELGVQTLIPIFCKRSVVDIRDTAGEKIERWKKIVIETSKQCKRNYITRIENIISFADLVKNAHHFDLPLIACIEPYAKTLKSLVHDYPSAKKIVCMIGPEGGFTENEIGAAKEANCMPVVIGNSTLRVETAAIAISSMLLYAYSETTTTFS</sequence>
<keyword evidence="4 10" id="KW-0698">rRNA processing</keyword>
<organism evidence="13 14">
    <name type="scientific">Candidatus Brocadia sapporoensis</name>
    <dbReference type="NCBI Taxonomy" id="392547"/>
    <lineage>
        <taxon>Bacteria</taxon>
        <taxon>Pseudomonadati</taxon>
        <taxon>Planctomycetota</taxon>
        <taxon>Candidatus Brocadiia</taxon>
        <taxon>Candidatus Brocadiales</taxon>
        <taxon>Candidatus Brocadiaceae</taxon>
        <taxon>Candidatus Brocadia</taxon>
    </lineage>
</organism>
<evidence type="ECO:0000259" key="12">
    <source>
        <dbReference type="Pfam" id="PF20260"/>
    </source>
</evidence>
<dbReference type="Proteomes" id="UP000242219">
    <property type="component" value="Unassembled WGS sequence"/>
</dbReference>
<dbReference type="NCBIfam" id="TIGR00046">
    <property type="entry name" value="RsmE family RNA methyltransferase"/>
    <property type="match status" value="1"/>
</dbReference>
<evidence type="ECO:0000256" key="9">
    <source>
        <dbReference type="ARBA" id="ARBA00047944"/>
    </source>
</evidence>
<dbReference type="InterPro" id="IPR029026">
    <property type="entry name" value="tRNA_m1G_MTases_N"/>
</dbReference>
<reference evidence="13 14" key="1">
    <citation type="journal article" date="2016" name="Genome Announc.">
        <title>Draft Genome Sequence of the Anaerobic Ammonium-Oxidizing Bacterium 'Candidatus Brocadia sp. 40'.</title>
        <authorList>
            <person name="Ali M."/>
            <person name="Haroon M.F."/>
            <person name="Narita Y."/>
            <person name="Zhang L."/>
            <person name="Rangel Shaw D."/>
            <person name="Okabe S."/>
            <person name="Saikaly P.E."/>
        </authorList>
    </citation>
    <scope>NUCLEOTIDE SEQUENCE [LARGE SCALE GENOMIC DNA]</scope>
    <source>
        <strain evidence="13 14">40</strain>
    </source>
</reference>
<evidence type="ECO:0000313" key="13">
    <source>
        <dbReference type="EMBL" id="OQD45751.1"/>
    </source>
</evidence>
<dbReference type="InterPro" id="IPR046886">
    <property type="entry name" value="RsmE_MTase_dom"/>
</dbReference>
<proteinExistence type="inferred from homology"/>
<dbReference type="InterPro" id="IPR006700">
    <property type="entry name" value="RsmE"/>
</dbReference>
<keyword evidence="7 10" id="KW-0949">S-adenosyl-L-methionine</keyword>
<keyword evidence="5 10" id="KW-0489">Methyltransferase</keyword>
<dbReference type="PIRSF" id="PIRSF015601">
    <property type="entry name" value="MTase_slr0722"/>
    <property type="match status" value="1"/>
</dbReference>
<dbReference type="Pfam" id="PF04452">
    <property type="entry name" value="Methyltrans_RNA"/>
    <property type="match status" value="1"/>
</dbReference>
<accession>A0A1V6M029</accession>
<dbReference type="RefSeq" id="WP_070067074.1">
    <property type="nucleotide sequence ID" value="NZ_MJUW02000075.1"/>
</dbReference>
<evidence type="ECO:0000256" key="8">
    <source>
        <dbReference type="ARBA" id="ARBA00025699"/>
    </source>
</evidence>
<dbReference type="GO" id="GO:0070042">
    <property type="term" value="F:rRNA (uridine-N3-)-methyltransferase activity"/>
    <property type="evidence" value="ECO:0007669"/>
    <property type="project" value="TreeGrafter"/>
</dbReference>
<dbReference type="Gene3D" id="3.40.1280.10">
    <property type="match status" value="1"/>
</dbReference>
<dbReference type="GO" id="GO:0070475">
    <property type="term" value="P:rRNA base methylation"/>
    <property type="evidence" value="ECO:0007669"/>
    <property type="project" value="TreeGrafter"/>
</dbReference>
<dbReference type="SUPFAM" id="SSF75217">
    <property type="entry name" value="alpha/beta knot"/>
    <property type="match status" value="1"/>
</dbReference>
<comment type="similarity">
    <text evidence="2 10">Belongs to the RNA methyltransferase RsmE family.</text>
</comment>
<dbReference type="InterPro" id="IPR015947">
    <property type="entry name" value="PUA-like_sf"/>
</dbReference>
<dbReference type="EC" id="2.1.1.193" evidence="10"/>
<dbReference type="AlphaFoldDB" id="A0A1V6M029"/>
<evidence type="ECO:0000256" key="1">
    <source>
        <dbReference type="ARBA" id="ARBA00004496"/>
    </source>
</evidence>
<evidence type="ECO:0000256" key="6">
    <source>
        <dbReference type="ARBA" id="ARBA00022679"/>
    </source>
</evidence>
<dbReference type="PANTHER" id="PTHR30027">
    <property type="entry name" value="RIBOSOMAL RNA SMALL SUBUNIT METHYLTRANSFERASE E"/>
    <property type="match status" value="1"/>
</dbReference>
<comment type="catalytic activity">
    <reaction evidence="9 10">
        <text>uridine(1498) in 16S rRNA + S-adenosyl-L-methionine = N(3)-methyluridine(1498) in 16S rRNA + S-adenosyl-L-homocysteine + H(+)</text>
        <dbReference type="Rhea" id="RHEA:42920"/>
        <dbReference type="Rhea" id="RHEA-COMP:10283"/>
        <dbReference type="Rhea" id="RHEA-COMP:10284"/>
        <dbReference type="ChEBI" id="CHEBI:15378"/>
        <dbReference type="ChEBI" id="CHEBI:57856"/>
        <dbReference type="ChEBI" id="CHEBI:59789"/>
        <dbReference type="ChEBI" id="CHEBI:65315"/>
        <dbReference type="ChEBI" id="CHEBI:74502"/>
        <dbReference type="EC" id="2.1.1.193"/>
    </reaction>
</comment>
<dbReference type="EMBL" id="MJUW02000075">
    <property type="protein sequence ID" value="OQD45751.1"/>
    <property type="molecule type" value="Genomic_DNA"/>
</dbReference>
<evidence type="ECO:0000256" key="4">
    <source>
        <dbReference type="ARBA" id="ARBA00022552"/>
    </source>
</evidence>
<dbReference type="InterPro" id="IPR029028">
    <property type="entry name" value="Alpha/beta_knot_MTases"/>
</dbReference>
<evidence type="ECO:0000256" key="5">
    <source>
        <dbReference type="ARBA" id="ARBA00022603"/>
    </source>
</evidence>
<feature type="domain" description="Ribosomal RNA small subunit methyltransferase E PUA-like" evidence="12">
    <location>
        <begin position="19"/>
        <end position="65"/>
    </location>
</feature>
<dbReference type="GO" id="GO:0005737">
    <property type="term" value="C:cytoplasm"/>
    <property type="evidence" value="ECO:0007669"/>
    <property type="project" value="UniProtKB-SubCell"/>
</dbReference>
<feature type="domain" description="Ribosomal RNA small subunit methyltransferase E methyltransferase" evidence="11">
    <location>
        <begin position="74"/>
        <end position="238"/>
    </location>
</feature>
<comment type="function">
    <text evidence="8 10">Specifically methylates the N3 position of the uracil ring of uridine 1498 (m3U1498) in 16S rRNA. Acts on the fully assembled 30S ribosomal subunit.</text>
</comment>
<keyword evidence="6 10" id="KW-0808">Transferase</keyword>
<dbReference type="InterPro" id="IPR046887">
    <property type="entry name" value="RsmE_PUA-like"/>
</dbReference>
<comment type="caution">
    <text evidence="13">The sequence shown here is derived from an EMBL/GenBank/DDBJ whole genome shotgun (WGS) entry which is preliminary data.</text>
</comment>
<dbReference type="Pfam" id="PF20260">
    <property type="entry name" value="PUA_4"/>
    <property type="match status" value="1"/>
</dbReference>
<name>A0A1V6M029_9BACT</name>
<evidence type="ECO:0000256" key="2">
    <source>
        <dbReference type="ARBA" id="ARBA00005528"/>
    </source>
</evidence>
<evidence type="ECO:0000256" key="3">
    <source>
        <dbReference type="ARBA" id="ARBA00022490"/>
    </source>
</evidence>
<gene>
    <name evidence="13" type="ORF">BIY37_06810</name>
</gene>
<evidence type="ECO:0000313" key="14">
    <source>
        <dbReference type="Proteomes" id="UP000242219"/>
    </source>
</evidence>
<evidence type="ECO:0000256" key="7">
    <source>
        <dbReference type="ARBA" id="ARBA00022691"/>
    </source>
</evidence>
<dbReference type="PANTHER" id="PTHR30027:SF3">
    <property type="entry name" value="16S RRNA (URACIL(1498)-N(3))-METHYLTRANSFERASE"/>
    <property type="match status" value="1"/>
</dbReference>
<protein>
    <recommendedName>
        <fullName evidence="10">Ribosomal RNA small subunit methyltransferase E</fullName>
        <ecNumber evidence="10">2.1.1.193</ecNumber>
    </recommendedName>
</protein>
<evidence type="ECO:0000256" key="10">
    <source>
        <dbReference type="PIRNR" id="PIRNR015601"/>
    </source>
</evidence>
<keyword evidence="3 10" id="KW-0963">Cytoplasm</keyword>
<comment type="subcellular location">
    <subcellularLocation>
        <location evidence="1 10">Cytoplasm</location>
    </subcellularLocation>
</comment>